<keyword evidence="4" id="KW-1185">Reference proteome</keyword>
<dbReference type="Proteomes" id="UP000266841">
    <property type="component" value="Unassembled WGS sequence"/>
</dbReference>
<sequence>MQPLSQLQCAYHVPYLRKLILEAEDEVVEVEVEVEEEVDEEEERRDDDEGGECGSGDASAIGENCAAERPASCDEEQPDATDAPRKRTRIRKETRRETVPISQALRALQQSFGSLSRSTAGTTAVLCRALGINPYLQQDGQEFWKLFIPELDFPKMAELYSGHFVDYLREVVDDDEDCAGEEKKSDEDATAPRERIKNEPFLDLSIPVAEGGSGSVESTLAEMFTQPELLRVSEGNGWRPSKGSPKVDAHKGSSLQLAGLPSLLQLHLKRFKYDWDSGETSKINDCCSFPRELDLSDIVEDASSGAEDDAIYDLQSIVIHKGEYGSGHYYSYVRPDVNKDRWYRFDDELVVEVAYEDVVADAFGGARRKRNRSRGNSSADGSGRSGVVRRRGLFRLIRSLFGFLRPVRIGGCNYGYGGRSSSAYQLQYTKRSDASKLMY</sequence>
<dbReference type="SUPFAM" id="SSF54001">
    <property type="entry name" value="Cysteine proteinases"/>
    <property type="match status" value="1"/>
</dbReference>
<dbReference type="eggNOG" id="KOG1863">
    <property type="taxonomic scope" value="Eukaryota"/>
</dbReference>
<dbReference type="InterPro" id="IPR028889">
    <property type="entry name" value="USP"/>
</dbReference>
<dbReference type="PANTHER" id="PTHR24006">
    <property type="entry name" value="UBIQUITIN CARBOXYL-TERMINAL HYDROLASE"/>
    <property type="match status" value="1"/>
</dbReference>
<dbReference type="Gene3D" id="3.90.70.10">
    <property type="entry name" value="Cysteine proteinases"/>
    <property type="match status" value="1"/>
</dbReference>
<name>K0SC16_THAOC</name>
<dbReference type="PROSITE" id="PS50235">
    <property type="entry name" value="USP_3"/>
    <property type="match status" value="1"/>
</dbReference>
<dbReference type="InterPro" id="IPR001394">
    <property type="entry name" value="Peptidase_C19_UCH"/>
</dbReference>
<evidence type="ECO:0000259" key="2">
    <source>
        <dbReference type="PROSITE" id="PS50235"/>
    </source>
</evidence>
<evidence type="ECO:0000313" key="3">
    <source>
        <dbReference type="EMBL" id="EJK62895.1"/>
    </source>
</evidence>
<dbReference type="GO" id="GO:0005634">
    <property type="term" value="C:nucleus"/>
    <property type="evidence" value="ECO:0007669"/>
    <property type="project" value="TreeGrafter"/>
</dbReference>
<reference evidence="3 4" key="1">
    <citation type="journal article" date="2012" name="Genome Biol.">
        <title>Genome and low-iron response of an oceanic diatom adapted to chronic iron limitation.</title>
        <authorList>
            <person name="Lommer M."/>
            <person name="Specht M."/>
            <person name="Roy A.S."/>
            <person name="Kraemer L."/>
            <person name="Andreson R."/>
            <person name="Gutowska M.A."/>
            <person name="Wolf J."/>
            <person name="Bergner S.V."/>
            <person name="Schilhabel M.B."/>
            <person name="Klostermeier U.C."/>
            <person name="Beiko R.G."/>
            <person name="Rosenstiel P."/>
            <person name="Hippler M."/>
            <person name="Laroche J."/>
        </authorList>
    </citation>
    <scope>NUCLEOTIDE SEQUENCE [LARGE SCALE GENOMIC DNA]</scope>
    <source>
        <strain evidence="3 4">CCMP1005</strain>
    </source>
</reference>
<dbReference type="AlphaFoldDB" id="K0SC16"/>
<dbReference type="PROSITE" id="PS00973">
    <property type="entry name" value="USP_2"/>
    <property type="match status" value="1"/>
</dbReference>
<dbReference type="OMA" id="KVDAHKG"/>
<proteinExistence type="predicted"/>
<accession>K0SC16</accession>
<dbReference type="EMBL" id="AGNL01018556">
    <property type="protein sequence ID" value="EJK62895.1"/>
    <property type="molecule type" value="Genomic_DNA"/>
</dbReference>
<dbReference type="InterPro" id="IPR038765">
    <property type="entry name" value="Papain-like_cys_pep_sf"/>
</dbReference>
<gene>
    <name evidence="3" type="ORF">THAOC_16478</name>
</gene>
<dbReference type="GO" id="GO:0016579">
    <property type="term" value="P:protein deubiquitination"/>
    <property type="evidence" value="ECO:0007669"/>
    <property type="project" value="InterPro"/>
</dbReference>
<evidence type="ECO:0000256" key="1">
    <source>
        <dbReference type="SAM" id="MobiDB-lite"/>
    </source>
</evidence>
<protein>
    <recommendedName>
        <fullName evidence="2">USP domain-containing protein</fullName>
    </recommendedName>
</protein>
<comment type="caution">
    <text evidence="3">The sequence shown here is derived from an EMBL/GenBank/DDBJ whole genome shotgun (WGS) entry which is preliminary data.</text>
</comment>
<feature type="region of interest" description="Disordered" evidence="1">
    <location>
        <begin position="30"/>
        <end position="94"/>
    </location>
</feature>
<dbReference type="GO" id="GO:0005829">
    <property type="term" value="C:cytosol"/>
    <property type="evidence" value="ECO:0007669"/>
    <property type="project" value="TreeGrafter"/>
</dbReference>
<feature type="domain" description="USP" evidence="2">
    <location>
        <begin position="55"/>
        <end position="370"/>
    </location>
</feature>
<dbReference type="GO" id="GO:0004843">
    <property type="term" value="F:cysteine-type deubiquitinase activity"/>
    <property type="evidence" value="ECO:0007669"/>
    <property type="project" value="InterPro"/>
</dbReference>
<organism evidence="3 4">
    <name type="scientific">Thalassiosira oceanica</name>
    <name type="common">Marine diatom</name>
    <dbReference type="NCBI Taxonomy" id="159749"/>
    <lineage>
        <taxon>Eukaryota</taxon>
        <taxon>Sar</taxon>
        <taxon>Stramenopiles</taxon>
        <taxon>Ochrophyta</taxon>
        <taxon>Bacillariophyta</taxon>
        <taxon>Coscinodiscophyceae</taxon>
        <taxon>Thalassiosirophycidae</taxon>
        <taxon>Thalassiosirales</taxon>
        <taxon>Thalassiosiraceae</taxon>
        <taxon>Thalassiosira</taxon>
    </lineage>
</organism>
<evidence type="ECO:0000313" key="4">
    <source>
        <dbReference type="Proteomes" id="UP000266841"/>
    </source>
</evidence>
<dbReference type="InterPro" id="IPR018200">
    <property type="entry name" value="USP_CS"/>
</dbReference>
<dbReference type="Pfam" id="PF00443">
    <property type="entry name" value="UCH"/>
    <property type="match status" value="1"/>
</dbReference>
<feature type="compositionally biased region" description="Acidic residues" evidence="1">
    <location>
        <begin position="30"/>
        <end position="51"/>
    </location>
</feature>
<dbReference type="OrthoDB" id="289038at2759"/>
<dbReference type="InterPro" id="IPR050164">
    <property type="entry name" value="Peptidase_C19"/>
</dbReference>